<reference evidence="2" key="1">
    <citation type="journal article" date="2023" name="Mol. Phylogenet. Evol.">
        <title>Genome-scale phylogeny and comparative genomics of the fungal order Sordariales.</title>
        <authorList>
            <person name="Hensen N."/>
            <person name="Bonometti L."/>
            <person name="Westerberg I."/>
            <person name="Brannstrom I.O."/>
            <person name="Guillou S."/>
            <person name="Cros-Aarteil S."/>
            <person name="Calhoun S."/>
            <person name="Haridas S."/>
            <person name="Kuo A."/>
            <person name="Mondo S."/>
            <person name="Pangilinan J."/>
            <person name="Riley R."/>
            <person name="LaButti K."/>
            <person name="Andreopoulos B."/>
            <person name="Lipzen A."/>
            <person name="Chen C."/>
            <person name="Yan M."/>
            <person name="Daum C."/>
            <person name="Ng V."/>
            <person name="Clum A."/>
            <person name="Steindorff A."/>
            <person name="Ohm R.A."/>
            <person name="Martin F."/>
            <person name="Silar P."/>
            <person name="Natvig D.O."/>
            <person name="Lalanne C."/>
            <person name="Gautier V."/>
            <person name="Ament-Velasquez S.L."/>
            <person name="Kruys A."/>
            <person name="Hutchinson M.I."/>
            <person name="Powell A.J."/>
            <person name="Barry K."/>
            <person name="Miller A.N."/>
            <person name="Grigoriev I.V."/>
            <person name="Debuchy R."/>
            <person name="Gladieux P."/>
            <person name="Hiltunen Thoren M."/>
            <person name="Johannesson H."/>
        </authorList>
    </citation>
    <scope>NUCLEOTIDE SEQUENCE</scope>
    <source>
        <strain evidence="2">SMH4131-1</strain>
    </source>
</reference>
<keyword evidence="1" id="KW-1133">Transmembrane helix</keyword>
<keyword evidence="1" id="KW-0812">Transmembrane</keyword>
<keyword evidence="3" id="KW-1185">Reference proteome</keyword>
<evidence type="ECO:0000256" key="1">
    <source>
        <dbReference type="SAM" id="Phobius"/>
    </source>
</evidence>
<dbReference type="Proteomes" id="UP001286456">
    <property type="component" value="Unassembled WGS sequence"/>
</dbReference>
<gene>
    <name evidence="2" type="ORF">B0T19DRAFT_9714</name>
</gene>
<organism evidence="2 3">
    <name type="scientific">Cercophora scortea</name>
    <dbReference type="NCBI Taxonomy" id="314031"/>
    <lineage>
        <taxon>Eukaryota</taxon>
        <taxon>Fungi</taxon>
        <taxon>Dikarya</taxon>
        <taxon>Ascomycota</taxon>
        <taxon>Pezizomycotina</taxon>
        <taxon>Sordariomycetes</taxon>
        <taxon>Sordariomycetidae</taxon>
        <taxon>Sordariales</taxon>
        <taxon>Lasiosphaeriaceae</taxon>
        <taxon>Cercophora</taxon>
    </lineage>
</organism>
<dbReference type="AlphaFoldDB" id="A0AAE0MK60"/>
<dbReference type="EMBL" id="JAUEPO010000001">
    <property type="protein sequence ID" value="KAK3335477.1"/>
    <property type="molecule type" value="Genomic_DNA"/>
</dbReference>
<accession>A0AAE0MK60</accession>
<protein>
    <submittedName>
        <fullName evidence="2">Uncharacterized protein</fullName>
    </submittedName>
</protein>
<evidence type="ECO:0000313" key="3">
    <source>
        <dbReference type="Proteomes" id="UP001286456"/>
    </source>
</evidence>
<evidence type="ECO:0000313" key="2">
    <source>
        <dbReference type="EMBL" id="KAK3335477.1"/>
    </source>
</evidence>
<name>A0AAE0MK60_9PEZI</name>
<proteinExistence type="predicted"/>
<sequence>MPCINGIILDKTATHRRMVSGQDYCFQHGTISTQPQLYFFLFIFLFYSGRKGSLKDFAFFSPRYQLLSKSFSSFFFFIFFWTLVSRLSISVYTNTSQMGRGISGGDKGRRRRVGVCYSARVQHWAASDIPRGFCQGT</sequence>
<keyword evidence="1" id="KW-0472">Membrane</keyword>
<reference evidence="2" key="2">
    <citation type="submission" date="2023-06" db="EMBL/GenBank/DDBJ databases">
        <authorList>
            <consortium name="Lawrence Berkeley National Laboratory"/>
            <person name="Haridas S."/>
            <person name="Hensen N."/>
            <person name="Bonometti L."/>
            <person name="Westerberg I."/>
            <person name="Brannstrom I.O."/>
            <person name="Guillou S."/>
            <person name="Cros-Aarteil S."/>
            <person name="Calhoun S."/>
            <person name="Kuo A."/>
            <person name="Mondo S."/>
            <person name="Pangilinan J."/>
            <person name="Riley R."/>
            <person name="Labutti K."/>
            <person name="Andreopoulos B."/>
            <person name="Lipzen A."/>
            <person name="Chen C."/>
            <person name="Yanf M."/>
            <person name="Daum C."/>
            <person name="Ng V."/>
            <person name="Clum A."/>
            <person name="Steindorff A."/>
            <person name="Ohm R."/>
            <person name="Martin F."/>
            <person name="Silar P."/>
            <person name="Natvig D."/>
            <person name="Lalanne C."/>
            <person name="Gautier V."/>
            <person name="Ament-Velasquez S.L."/>
            <person name="Kruys A."/>
            <person name="Hutchinson M.I."/>
            <person name="Powell A.J."/>
            <person name="Barry K."/>
            <person name="Miller A.N."/>
            <person name="Grigoriev I.V."/>
            <person name="Debuchy R."/>
            <person name="Gladieux P."/>
            <person name="Thoren M.H."/>
            <person name="Johannesson H."/>
        </authorList>
    </citation>
    <scope>NUCLEOTIDE SEQUENCE</scope>
    <source>
        <strain evidence="2">SMH4131-1</strain>
    </source>
</reference>
<comment type="caution">
    <text evidence="2">The sequence shown here is derived from an EMBL/GenBank/DDBJ whole genome shotgun (WGS) entry which is preliminary data.</text>
</comment>
<feature type="transmembrane region" description="Helical" evidence="1">
    <location>
        <begin position="74"/>
        <end position="93"/>
    </location>
</feature>